<evidence type="ECO:0000313" key="1">
    <source>
        <dbReference type="EMBL" id="CAK73409.1"/>
    </source>
</evidence>
<dbReference type="HOGENOM" id="CLU_2532338_0_0_1"/>
<name>A0CRJ2_PARTE</name>
<gene>
    <name evidence="1" type="ORF">GSPATT00009724001</name>
</gene>
<dbReference type="Proteomes" id="UP000000600">
    <property type="component" value="Unassembled WGS sequence"/>
</dbReference>
<organism evidence="1 2">
    <name type="scientific">Paramecium tetraurelia</name>
    <dbReference type="NCBI Taxonomy" id="5888"/>
    <lineage>
        <taxon>Eukaryota</taxon>
        <taxon>Sar</taxon>
        <taxon>Alveolata</taxon>
        <taxon>Ciliophora</taxon>
        <taxon>Intramacronucleata</taxon>
        <taxon>Oligohymenophorea</taxon>
        <taxon>Peniculida</taxon>
        <taxon>Parameciidae</taxon>
        <taxon>Paramecium</taxon>
    </lineage>
</organism>
<keyword evidence="2" id="KW-1185">Reference proteome</keyword>
<evidence type="ECO:0000313" key="2">
    <source>
        <dbReference type="Proteomes" id="UP000000600"/>
    </source>
</evidence>
<dbReference type="AlphaFoldDB" id="A0CRJ2"/>
<reference evidence="1 2" key="1">
    <citation type="journal article" date="2006" name="Nature">
        <title>Global trends of whole-genome duplications revealed by the ciliate Paramecium tetraurelia.</title>
        <authorList>
            <consortium name="Genoscope"/>
            <person name="Aury J.-M."/>
            <person name="Jaillon O."/>
            <person name="Duret L."/>
            <person name="Noel B."/>
            <person name="Jubin C."/>
            <person name="Porcel B.M."/>
            <person name="Segurens B."/>
            <person name="Daubin V."/>
            <person name="Anthouard V."/>
            <person name="Aiach N."/>
            <person name="Arnaiz O."/>
            <person name="Billaut A."/>
            <person name="Beisson J."/>
            <person name="Blanc I."/>
            <person name="Bouhouche K."/>
            <person name="Camara F."/>
            <person name="Duharcourt S."/>
            <person name="Guigo R."/>
            <person name="Gogendeau D."/>
            <person name="Katinka M."/>
            <person name="Keller A.-M."/>
            <person name="Kissmehl R."/>
            <person name="Klotz C."/>
            <person name="Koll F."/>
            <person name="Le Moue A."/>
            <person name="Lepere C."/>
            <person name="Malinsky S."/>
            <person name="Nowacki M."/>
            <person name="Nowak J.K."/>
            <person name="Plattner H."/>
            <person name="Poulain J."/>
            <person name="Ruiz F."/>
            <person name="Serrano V."/>
            <person name="Zagulski M."/>
            <person name="Dessen P."/>
            <person name="Betermier M."/>
            <person name="Weissenbach J."/>
            <person name="Scarpelli C."/>
            <person name="Schachter V."/>
            <person name="Sperling L."/>
            <person name="Meyer E."/>
            <person name="Cohen J."/>
            <person name="Wincker P."/>
        </authorList>
    </citation>
    <scope>NUCLEOTIDE SEQUENCE [LARGE SCALE GENOMIC DNA]</scope>
    <source>
        <strain evidence="1 2">Stock d4-2</strain>
    </source>
</reference>
<sequence>MEEEKENKIGYVDAQFNGRFIKCLFQLKPKIESHNDYMVLIYIDWSLFIDQDLEFVQRNRIPLMQMRGQDFYIFLENQRKYNYC</sequence>
<protein>
    <submittedName>
        <fullName evidence="1">Uncharacterized protein</fullName>
    </submittedName>
</protein>
<proteinExistence type="predicted"/>
<dbReference type="EMBL" id="CT868152">
    <property type="protein sequence ID" value="CAK73409.1"/>
    <property type="molecule type" value="Genomic_DNA"/>
</dbReference>
<dbReference type="KEGG" id="ptm:GSPATT00009724001"/>
<dbReference type="GeneID" id="5026591"/>
<dbReference type="InParanoid" id="A0CRJ2"/>
<dbReference type="RefSeq" id="XP_001440806.1">
    <property type="nucleotide sequence ID" value="XM_001440769.1"/>
</dbReference>
<accession>A0CRJ2</accession>